<evidence type="ECO:0000313" key="1">
    <source>
        <dbReference type="EMBL" id="CAI6374862.1"/>
    </source>
</evidence>
<keyword evidence="2" id="KW-1185">Reference proteome</keyword>
<organism evidence="1 2">
    <name type="scientific">Macrosiphum euphorbiae</name>
    <name type="common">potato aphid</name>
    <dbReference type="NCBI Taxonomy" id="13131"/>
    <lineage>
        <taxon>Eukaryota</taxon>
        <taxon>Metazoa</taxon>
        <taxon>Ecdysozoa</taxon>
        <taxon>Arthropoda</taxon>
        <taxon>Hexapoda</taxon>
        <taxon>Insecta</taxon>
        <taxon>Pterygota</taxon>
        <taxon>Neoptera</taxon>
        <taxon>Paraneoptera</taxon>
        <taxon>Hemiptera</taxon>
        <taxon>Sternorrhyncha</taxon>
        <taxon>Aphidomorpha</taxon>
        <taxon>Aphidoidea</taxon>
        <taxon>Aphididae</taxon>
        <taxon>Macrosiphini</taxon>
        <taxon>Macrosiphum</taxon>
    </lineage>
</organism>
<comment type="caution">
    <text evidence="1">The sequence shown here is derived from an EMBL/GenBank/DDBJ whole genome shotgun (WGS) entry which is preliminary data.</text>
</comment>
<protein>
    <submittedName>
        <fullName evidence="1">Uncharacterized protein</fullName>
    </submittedName>
</protein>
<evidence type="ECO:0000313" key="2">
    <source>
        <dbReference type="Proteomes" id="UP001160148"/>
    </source>
</evidence>
<dbReference type="EMBL" id="CARXXK010001250">
    <property type="protein sequence ID" value="CAI6374862.1"/>
    <property type="molecule type" value="Genomic_DNA"/>
</dbReference>
<gene>
    <name evidence="1" type="ORF">MEUPH1_LOCUS28439</name>
</gene>
<accession>A0AAV0Y5I4</accession>
<name>A0AAV0Y5I4_9HEMI</name>
<dbReference type="AlphaFoldDB" id="A0AAV0Y5I4"/>
<reference evidence="1 2" key="1">
    <citation type="submission" date="2023-01" db="EMBL/GenBank/DDBJ databases">
        <authorList>
            <person name="Whitehead M."/>
        </authorList>
    </citation>
    <scope>NUCLEOTIDE SEQUENCE [LARGE SCALE GENOMIC DNA]</scope>
</reference>
<sequence length="148" mass="16327">MLLLFVLSPRRLKTYHWAWSAEDRSILTFRLTTVARWWHERELMKLVDRRQHNTHGPMTGARRPVTSIGRMSKEWSCSGGGVYVLGGVVRSESRDRCGGGPPPPSRLSTFAGALSPQLSNLRGCNAADNECGALVVDRGLAARVTPSP</sequence>
<dbReference type="Proteomes" id="UP001160148">
    <property type="component" value="Unassembled WGS sequence"/>
</dbReference>
<proteinExistence type="predicted"/>